<protein>
    <submittedName>
        <fullName evidence="2">Uncharacterized protein</fullName>
    </submittedName>
</protein>
<proteinExistence type="predicted"/>
<evidence type="ECO:0000256" key="1">
    <source>
        <dbReference type="SAM" id="Phobius"/>
    </source>
</evidence>
<organism evidence="2 3">
    <name type="scientific">Bacteroides uniformis (strain ATCC 8492 / DSM 6597 / CCUG 4942 / CIP 103695 / JCM 5828 / KCTC 5204 / NCTC 13054 / VPI 0061)</name>
    <dbReference type="NCBI Taxonomy" id="411479"/>
    <lineage>
        <taxon>Bacteria</taxon>
        <taxon>Pseudomonadati</taxon>
        <taxon>Bacteroidota</taxon>
        <taxon>Bacteroidia</taxon>
        <taxon>Bacteroidales</taxon>
        <taxon>Bacteroidaceae</taxon>
        <taxon>Bacteroides</taxon>
    </lineage>
</organism>
<dbReference type="Proteomes" id="UP000004110">
    <property type="component" value="Unassembled WGS sequence"/>
</dbReference>
<keyword evidence="1" id="KW-0472">Membrane</keyword>
<gene>
    <name evidence="2" type="ORF">BACUNI_01967</name>
</gene>
<evidence type="ECO:0000313" key="3">
    <source>
        <dbReference type="Proteomes" id="UP000004110"/>
    </source>
</evidence>
<reference evidence="2" key="2">
    <citation type="submission" date="2013-11" db="EMBL/GenBank/DDBJ databases">
        <title>Draft genome sequence of Bacteroides uniformis (ATCC 8492).</title>
        <authorList>
            <person name="Sudarsanam P."/>
            <person name="Ley R."/>
            <person name="Guruge J."/>
            <person name="Turnbaugh P.J."/>
            <person name="Mahowald M."/>
            <person name="Liep D."/>
            <person name="Gordon J."/>
        </authorList>
    </citation>
    <scope>NUCLEOTIDE SEQUENCE</scope>
    <source>
        <strain evidence="2">ATCC 8492</strain>
    </source>
</reference>
<dbReference type="EMBL" id="AAYH02000042">
    <property type="protein sequence ID" value="EDO54491.1"/>
    <property type="molecule type" value="Genomic_DNA"/>
</dbReference>
<dbReference type="AlphaFoldDB" id="A0ABC9ND35"/>
<feature type="transmembrane region" description="Helical" evidence="1">
    <location>
        <begin position="20"/>
        <end position="36"/>
    </location>
</feature>
<sequence>MKNSSVSIIVRILCFKGKFFLHFLDGSSAFFVFLGMN</sequence>
<accession>A0ABC9ND35</accession>
<reference evidence="2" key="1">
    <citation type="submission" date="2007-06" db="EMBL/GenBank/DDBJ databases">
        <authorList>
            <person name="Fulton L."/>
            <person name="Clifton S."/>
            <person name="Fulton B."/>
            <person name="Xu J."/>
            <person name="Minx P."/>
            <person name="Pepin K.H."/>
            <person name="Johnson M."/>
            <person name="Thiruvilangam P."/>
            <person name="Bhonagiri V."/>
            <person name="Nash W.E."/>
            <person name="Mardis E.R."/>
            <person name="Wilson R.K."/>
        </authorList>
    </citation>
    <scope>NUCLEOTIDE SEQUENCE [LARGE SCALE GENOMIC DNA]</scope>
    <source>
        <strain evidence="2">ATCC 8492</strain>
    </source>
</reference>
<evidence type="ECO:0000313" key="2">
    <source>
        <dbReference type="EMBL" id="EDO54491.1"/>
    </source>
</evidence>
<name>A0ABC9ND35_BACUC</name>
<keyword evidence="3" id="KW-1185">Reference proteome</keyword>
<comment type="caution">
    <text evidence="2">The sequence shown here is derived from an EMBL/GenBank/DDBJ whole genome shotgun (WGS) entry which is preliminary data.</text>
</comment>
<keyword evidence="1" id="KW-1133">Transmembrane helix</keyword>
<keyword evidence="1" id="KW-0812">Transmembrane</keyword>